<proteinExistence type="predicted"/>
<evidence type="ECO:0000313" key="1">
    <source>
        <dbReference type="EMBL" id="ETO11091.1"/>
    </source>
</evidence>
<dbReference type="AlphaFoldDB" id="X6MBN7"/>
<protein>
    <submittedName>
        <fullName evidence="1">Uncharacterized protein</fullName>
    </submittedName>
</protein>
<dbReference type="Proteomes" id="UP000023152">
    <property type="component" value="Unassembled WGS sequence"/>
</dbReference>
<dbReference type="EMBL" id="ASPP01022788">
    <property type="protein sequence ID" value="ETO11091.1"/>
    <property type="molecule type" value="Genomic_DNA"/>
</dbReference>
<evidence type="ECO:0000313" key="2">
    <source>
        <dbReference type="Proteomes" id="UP000023152"/>
    </source>
</evidence>
<sequence length="133" mass="15650">MKDNATSRLILHYAHHLFFHLLAIGEQMMLNWMCIQGYARLCRRSISKPRGHHHELNDKRLRLRSNKCEQFRLRLKKNIDNWMQSIVLDNTETLDKAVESWTKCVVDAGEATIEQEDIHKDAIDIAAFQFEGM</sequence>
<organism evidence="1 2">
    <name type="scientific">Reticulomyxa filosa</name>
    <dbReference type="NCBI Taxonomy" id="46433"/>
    <lineage>
        <taxon>Eukaryota</taxon>
        <taxon>Sar</taxon>
        <taxon>Rhizaria</taxon>
        <taxon>Retaria</taxon>
        <taxon>Foraminifera</taxon>
        <taxon>Monothalamids</taxon>
        <taxon>Reticulomyxidae</taxon>
        <taxon>Reticulomyxa</taxon>
    </lineage>
</organism>
<accession>X6MBN7</accession>
<reference evidence="1 2" key="1">
    <citation type="journal article" date="2013" name="Curr. Biol.">
        <title>The Genome of the Foraminiferan Reticulomyxa filosa.</title>
        <authorList>
            <person name="Glockner G."/>
            <person name="Hulsmann N."/>
            <person name="Schleicher M."/>
            <person name="Noegel A.A."/>
            <person name="Eichinger L."/>
            <person name="Gallinger C."/>
            <person name="Pawlowski J."/>
            <person name="Sierra R."/>
            <person name="Euteneuer U."/>
            <person name="Pillet L."/>
            <person name="Moustafa A."/>
            <person name="Platzer M."/>
            <person name="Groth M."/>
            <person name="Szafranski K."/>
            <person name="Schliwa M."/>
        </authorList>
    </citation>
    <scope>NUCLEOTIDE SEQUENCE [LARGE SCALE GENOMIC DNA]</scope>
</reference>
<name>X6MBN7_RETFI</name>
<keyword evidence="2" id="KW-1185">Reference proteome</keyword>
<comment type="caution">
    <text evidence="1">The sequence shown here is derived from an EMBL/GenBank/DDBJ whole genome shotgun (WGS) entry which is preliminary data.</text>
</comment>
<gene>
    <name evidence="1" type="ORF">RFI_26285</name>
</gene>